<name>A0A917SE12_9ACTN</name>
<keyword evidence="3" id="KW-1185">Reference proteome</keyword>
<accession>A0A917SE12</accession>
<dbReference type="InterPro" id="IPR012338">
    <property type="entry name" value="Beta-lactam/transpept-like"/>
</dbReference>
<dbReference type="PANTHER" id="PTHR46825">
    <property type="entry name" value="D-ALANYL-D-ALANINE-CARBOXYPEPTIDASE/ENDOPEPTIDASE AMPH"/>
    <property type="match status" value="1"/>
</dbReference>
<organism evidence="2 3">
    <name type="scientific">Microlunatus endophyticus</name>
    <dbReference type="NCBI Taxonomy" id="1716077"/>
    <lineage>
        <taxon>Bacteria</taxon>
        <taxon>Bacillati</taxon>
        <taxon>Actinomycetota</taxon>
        <taxon>Actinomycetes</taxon>
        <taxon>Propionibacteriales</taxon>
        <taxon>Propionibacteriaceae</taxon>
        <taxon>Microlunatus</taxon>
    </lineage>
</organism>
<protein>
    <recommendedName>
        <fullName evidence="1">Beta-lactamase-related domain-containing protein</fullName>
    </recommendedName>
</protein>
<gene>
    <name evidence="2" type="ORF">GCM10011575_35090</name>
</gene>
<dbReference type="Pfam" id="PF00144">
    <property type="entry name" value="Beta-lactamase"/>
    <property type="match status" value="1"/>
</dbReference>
<evidence type="ECO:0000259" key="1">
    <source>
        <dbReference type="Pfam" id="PF00144"/>
    </source>
</evidence>
<reference evidence="2" key="2">
    <citation type="submission" date="2020-09" db="EMBL/GenBank/DDBJ databases">
        <authorList>
            <person name="Sun Q."/>
            <person name="Zhou Y."/>
        </authorList>
    </citation>
    <scope>NUCLEOTIDE SEQUENCE</scope>
    <source>
        <strain evidence="2">CGMCC 4.7306</strain>
    </source>
</reference>
<dbReference type="EMBL" id="BMMZ01000009">
    <property type="protein sequence ID" value="GGL73704.1"/>
    <property type="molecule type" value="Genomic_DNA"/>
</dbReference>
<dbReference type="Proteomes" id="UP000613840">
    <property type="component" value="Unassembled WGS sequence"/>
</dbReference>
<proteinExistence type="predicted"/>
<dbReference type="Gene3D" id="3.40.710.10">
    <property type="entry name" value="DD-peptidase/beta-lactamase superfamily"/>
    <property type="match status" value="1"/>
</dbReference>
<dbReference type="InterPro" id="IPR050491">
    <property type="entry name" value="AmpC-like"/>
</dbReference>
<dbReference type="SUPFAM" id="SSF56601">
    <property type="entry name" value="beta-lactamase/transpeptidase-like"/>
    <property type="match status" value="1"/>
</dbReference>
<sequence length="457" mass="48264">MWQAAVAQLCEQGGIPGAVVAVGGGGEVADRAVYGVCDLGSGTPVTSKTAFGVASVSKSFTAAAIMQLAASGALSLDQPVKDHIPEIVDLPVLHGADVRVRDLLSHVAGLPPLATRFSVLSGGGDAQAPRRPDWVADAPARISSRAHLFEYWRSLREVEPLGVPGDVFSYSNEGYVLLGILVERLSGMRLADYVQTRIFAPLGMTRSAYNRSSYVAADAWAVYHTAQTGDPSASGCVRAPARYYEPLWHSAGGVHATADDLVRYLRLYESSGSEHGERVLSSDDAQQMLTPNTESTLPGVEYGAGFWVGYVDGERFVYHGGSGKGISAYVCLFPDSGRSCAVVANVSGARVEQMAATAMRGHFGVDISEVHKAWRARLPGGAVRPDYRGVFRSDEGVSLSINGDEVIVSGDPAQVTSADPSGLVIRSRRGDDFIGYPTAFKPGAAVTFGGRVLRNVG</sequence>
<feature type="domain" description="Beta-lactamase-related" evidence="1">
    <location>
        <begin position="3"/>
        <end position="357"/>
    </location>
</feature>
<dbReference type="PANTHER" id="PTHR46825:SF9">
    <property type="entry name" value="BETA-LACTAMASE-RELATED DOMAIN-CONTAINING PROTEIN"/>
    <property type="match status" value="1"/>
</dbReference>
<evidence type="ECO:0000313" key="2">
    <source>
        <dbReference type="EMBL" id="GGL73704.1"/>
    </source>
</evidence>
<dbReference type="AlphaFoldDB" id="A0A917SE12"/>
<dbReference type="InterPro" id="IPR001466">
    <property type="entry name" value="Beta-lactam-related"/>
</dbReference>
<comment type="caution">
    <text evidence="2">The sequence shown here is derived from an EMBL/GenBank/DDBJ whole genome shotgun (WGS) entry which is preliminary data.</text>
</comment>
<dbReference type="RefSeq" id="WP_188896670.1">
    <property type="nucleotide sequence ID" value="NZ_BMMZ01000009.1"/>
</dbReference>
<reference evidence="2" key="1">
    <citation type="journal article" date="2014" name="Int. J. Syst. Evol. Microbiol.">
        <title>Complete genome sequence of Corynebacterium casei LMG S-19264T (=DSM 44701T), isolated from a smear-ripened cheese.</title>
        <authorList>
            <consortium name="US DOE Joint Genome Institute (JGI-PGF)"/>
            <person name="Walter F."/>
            <person name="Albersmeier A."/>
            <person name="Kalinowski J."/>
            <person name="Ruckert C."/>
        </authorList>
    </citation>
    <scope>NUCLEOTIDE SEQUENCE</scope>
    <source>
        <strain evidence="2">CGMCC 4.7306</strain>
    </source>
</reference>
<evidence type="ECO:0000313" key="3">
    <source>
        <dbReference type="Proteomes" id="UP000613840"/>
    </source>
</evidence>